<dbReference type="GO" id="GO:0010181">
    <property type="term" value="F:FMN binding"/>
    <property type="evidence" value="ECO:0007669"/>
    <property type="project" value="InterPro"/>
</dbReference>
<accession>A0A1I2ATC9</accession>
<sequence>MLASHSGVSCGQTASMISSLKYPDADLGADALHSYVPAQGHGLPHDPLPSILGPRPIGWISTRSAAGRINLAPYSFFNIFNYRPPIVAFSSVGYKDTVANAEATGEFVFNLATRELAEAMNATSSEQPSEQDEFALAGLTPAPCVQVAAPRLAQSPVSLECRVTQVQRLADLQGRALDTWMVLAEVVQVHIAQALLPGGLYDTAAARPILRGGGPADYFEITPEARFLMRRPR</sequence>
<dbReference type="EMBL" id="FONX01000002">
    <property type="protein sequence ID" value="SFE47162.1"/>
    <property type="molecule type" value="Genomic_DNA"/>
</dbReference>
<dbReference type="STRING" id="1177982.SAMN04489711_102215"/>
<dbReference type="Pfam" id="PF01613">
    <property type="entry name" value="Flavin_Reduct"/>
    <property type="match status" value="1"/>
</dbReference>
<evidence type="ECO:0000313" key="3">
    <source>
        <dbReference type="Proteomes" id="UP000199119"/>
    </source>
</evidence>
<dbReference type="SUPFAM" id="SSF50475">
    <property type="entry name" value="FMN-binding split barrel"/>
    <property type="match status" value="1"/>
</dbReference>
<reference evidence="3" key="1">
    <citation type="submission" date="2016-10" db="EMBL/GenBank/DDBJ databases">
        <authorList>
            <person name="Varghese N."/>
            <person name="Submissions S."/>
        </authorList>
    </citation>
    <scope>NUCLEOTIDE SEQUENCE [LARGE SCALE GENOMIC DNA]</scope>
    <source>
        <strain evidence="3">DSM 27981</strain>
    </source>
</reference>
<feature type="domain" description="Flavin reductase like" evidence="1">
    <location>
        <begin position="52"/>
        <end position="207"/>
    </location>
</feature>
<dbReference type="PANTHER" id="PTHR43812">
    <property type="entry name" value="BLR2425 PROTEIN"/>
    <property type="match status" value="1"/>
</dbReference>
<protein>
    <submittedName>
        <fullName evidence="2">NADH-FMN oxidoreductase RutF, flavin reductase (DIM6/NTAB) family</fullName>
    </submittedName>
</protein>
<name>A0A1I2ATC9_9BURK</name>
<dbReference type="Gene3D" id="2.30.110.10">
    <property type="entry name" value="Electron Transport, Fmn-binding Protein, Chain A"/>
    <property type="match status" value="1"/>
</dbReference>
<proteinExistence type="predicted"/>
<organism evidence="2 3">
    <name type="scientific">Paracidovorax wautersii</name>
    <dbReference type="NCBI Taxonomy" id="1177982"/>
    <lineage>
        <taxon>Bacteria</taxon>
        <taxon>Pseudomonadati</taxon>
        <taxon>Pseudomonadota</taxon>
        <taxon>Betaproteobacteria</taxon>
        <taxon>Burkholderiales</taxon>
        <taxon>Comamonadaceae</taxon>
        <taxon>Paracidovorax</taxon>
    </lineage>
</organism>
<dbReference type="InterPro" id="IPR012349">
    <property type="entry name" value="Split_barrel_FMN-bd"/>
</dbReference>
<dbReference type="AlphaFoldDB" id="A0A1I2ATC9"/>
<dbReference type="PANTHER" id="PTHR43812:SF2">
    <property type="entry name" value="FLAVIN REDUCTASE LIKE DOMAIN-CONTAINING PROTEIN"/>
    <property type="match status" value="1"/>
</dbReference>
<gene>
    <name evidence="2" type="ORF">SAMN04489711_102215</name>
</gene>
<evidence type="ECO:0000259" key="1">
    <source>
        <dbReference type="SMART" id="SM00903"/>
    </source>
</evidence>
<dbReference type="Proteomes" id="UP000199119">
    <property type="component" value="Unassembled WGS sequence"/>
</dbReference>
<evidence type="ECO:0000313" key="2">
    <source>
        <dbReference type="EMBL" id="SFE47162.1"/>
    </source>
</evidence>
<dbReference type="InterPro" id="IPR002563">
    <property type="entry name" value="Flavin_Rdtase-like_dom"/>
</dbReference>
<dbReference type="GO" id="GO:0016646">
    <property type="term" value="F:oxidoreductase activity, acting on the CH-NH group of donors, NAD or NADP as acceptor"/>
    <property type="evidence" value="ECO:0007669"/>
    <property type="project" value="UniProtKB-ARBA"/>
</dbReference>
<keyword evidence="3" id="KW-1185">Reference proteome</keyword>
<dbReference type="SMART" id="SM00903">
    <property type="entry name" value="Flavin_Reduct"/>
    <property type="match status" value="1"/>
</dbReference>